<dbReference type="EMBL" id="PJQD01000026">
    <property type="protein sequence ID" value="POY74265.1"/>
    <property type="molecule type" value="Genomic_DNA"/>
</dbReference>
<sequence length="81" mass="8744">MSTAPRSSGACLACGAPASLRCSACATKSSMDIVFCSAAHQKEVWSTHKLVCGKRAHPFKLPPFSQQEADYVAWQCIKEPE</sequence>
<name>A0A2S5BBV4_9BASI</name>
<dbReference type="Pfam" id="PF01753">
    <property type="entry name" value="zf-MYND"/>
    <property type="match status" value="1"/>
</dbReference>
<evidence type="ECO:0000256" key="2">
    <source>
        <dbReference type="ARBA" id="ARBA00022771"/>
    </source>
</evidence>
<keyword evidence="6" id="KW-1185">Reference proteome</keyword>
<keyword evidence="2" id="KW-0863">Zinc-finger</keyword>
<keyword evidence="1" id="KW-0479">Metal-binding</keyword>
<accession>A0A2S5BBV4</accession>
<dbReference type="OrthoDB" id="407198at2759"/>
<feature type="domain" description="MYND-type" evidence="4">
    <location>
        <begin position="11"/>
        <end position="52"/>
    </location>
</feature>
<protein>
    <recommendedName>
        <fullName evidence="4">MYND-type domain-containing protein</fullName>
    </recommendedName>
</protein>
<dbReference type="GO" id="GO:0008270">
    <property type="term" value="F:zinc ion binding"/>
    <property type="evidence" value="ECO:0007669"/>
    <property type="project" value="UniProtKB-KW"/>
</dbReference>
<evidence type="ECO:0000256" key="3">
    <source>
        <dbReference type="ARBA" id="ARBA00022833"/>
    </source>
</evidence>
<dbReference type="Proteomes" id="UP000237144">
    <property type="component" value="Unassembled WGS sequence"/>
</dbReference>
<reference evidence="5 6" key="1">
    <citation type="journal article" date="2018" name="Front. Microbiol.">
        <title>Prospects for Fungal Bioremediation of Acidic Radioactive Waste Sites: Characterization and Genome Sequence of Rhodotorula taiwanensis MD1149.</title>
        <authorList>
            <person name="Tkavc R."/>
            <person name="Matrosova V.Y."/>
            <person name="Grichenko O.E."/>
            <person name="Gostincar C."/>
            <person name="Volpe R.P."/>
            <person name="Klimenkova P."/>
            <person name="Gaidamakova E.K."/>
            <person name="Zhou C.E."/>
            <person name="Stewart B.J."/>
            <person name="Lyman M.G."/>
            <person name="Malfatti S.A."/>
            <person name="Rubinfeld B."/>
            <person name="Courtot M."/>
            <person name="Singh J."/>
            <person name="Dalgard C.L."/>
            <person name="Hamilton T."/>
            <person name="Frey K.G."/>
            <person name="Gunde-Cimerman N."/>
            <person name="Dugan L."/>
            <person name="Daly M.J."/>
        </authorList>
    </citation>
    <scope>NUCLEOTIDE SEQUENCE [LARGE SCALE GENOMIC DNA]</scope>
    <source>
        <strain evidence="5 6">MD1149</strain>
    </source>
</reference>
<gene>
    <name evidence="5" type="ORF">BMF94_2703</name>
</gene>
<keyword evidence="3" id="KW-0862">Zinc</keyword>
<evidence type="ECO:0000313" key="6">
    <source>
        <dbReference type="Proteomes" id="UP000237144"/>
    </source>
</evidence>
<dbReference type="AlphaFoldDB" id="A0A2S5BBV4"/>
<dbReference type="SUPFAM" id="SSF144232">
    <property type="entry name" value="HIT/MYND zinc finger-like"/>
    <property type="match status" value="1"/>
</dbReference>
<evidence type="ECO:0000313" key="5">
    <source>
        <dbReference type="EMBL" id="POY74265.1"/>
    </source>
</evidence>
<proteinExistence type="predicted"/>
<comment type="caution">
    <text evidence="5">The sequence shown here is derived from an EMBL/GenBank/DDBJ whole genome shotgun (WGS) entry which is preliminary data.</text>
</comment>
<dbReference type="InterPro" id="IPR002893">
    <property type="entry name" value="Znf_MYND"/>
</dbReference>
<evidence type="ECO:0000259" key="4">
    <source>
        <dbReference type="Pfam" id="PF01753"/>
    </source>
</evidence>
<dbReference type="Gene3D" id="6.10.140.2220">
    <property type="match status" value="1"/>
</dbReference>
<organism evidence="5 6">
    <name type="scientific">Rhodotorula taiwanensis</name>
    <dbReference type="NCBI Taxonomy" id="741276"/>
    <lineage>
        <taxon>Eukaryota</taxon>
        <taxon>Fungi</taxon>
        <taxon>Dikarya</taxon>
        <taxon>Basidiomycota</taxon>
        <taxon>Pucciniomycotina</taxon>
        <taxon>Microbotryomycetes</taxon>
        <taxon>Sporidiobolales</taxon>
        <taxon>Sporidiobolaceae</taxon>
        <taxon>Rhodotorula</taxon>
    </lineage>
</organism>
<evidence type="ECO:0000256" key="1">
    <source>
        <dbReference type="ARBA" id="ARBA00022723"/>
    </source>
</evidence>